<keyword evidence="5" id="KW-1185">Reference proteome</keyword>
<dbReference type="OrthoDB" id="9789842at2"/>
<dbReference type="EMBL" id="CP000612">
    <property type="protein sequence ID" value="ABO51276.1"/>
    <property type="molecule type" value="Genomic_DNA"/>
</dbReference>
<proteinExistence type="predicted"/>
<dbReference type="AlphaFoldDB" id="A4J873"/>
<dbReference type="InterPro" id="IPR036683">
    <property type="entry name" value="CO_DH_flav_C_dom_sf"/>
</dbReference>
<dbReference type="Gene3D" id="3.30.465.10">
    <property type="match status" value="1"/>
</dbReference>
<dbReference type="Gene3D" id="3.30.390.50">
    <property type="entry name" value="CO dehydrogenase flavoprotein, C-terminal domain"/>
    <property type="match status" value="1"/>
</dbReference>
<evidence type="ECO:0000313" key="4">
    <source>
        <dbReference type="EMBL" id="ABO51276.1"/>
    </source>
</evidence>
<dbReference type="Pfam" id="PF00941">
    <property type="entry name" value="FAD_binding_5"/>
    <property type="match status" value="1"/>
</dbReference>
<name>A4J873_DESRM</name>
<keyword evidence="1" id="KW-0285">Flavoprotein</keyword>
<dbReference type="InterPro" id="IPR051312">
    <property type="entry name" value="Diverse_Substr_Oxidored"/>
</dbReference>
<evidence type="ECO:0000259" key="3">
    <source>
        <dbReference type="PROSITE" id="PS51387"/>
    </source>
</evidence>
<organism evidence="4 5">
    <name type="scientific">Desulforamulus reducens (strain ATCC BAA-1160 / DSM 100696 / MI-1)</name>
    <name type="common">Desulfotomaculum reducens</name>
    <dbReference type="NCBI Taxonomy" id="349161"/>
    <lineage>
        <taxon>Bacteria</taxon>
        <taxon>Bacillati</taxon>
        <taxon>Bacillota</taxon>
        <taxon>Clostridia</taxon>
        <taxon>Eubacteriales</taxon>
        <taxon>Peptococcaceae</taxon>
        <taxon>Desulforamulus</taxon>
    </lineage>
</organism>
<dbReference type="RefSeq" id="WP_011879071.1">
    <property type="nucleotide sequence ID" value="NC_009253.1"/>
</dbReference>
<reference evidence="4 5" key="1">
    <citation type="submission" date="2007-03" db="EMBL/GenBank/DDBJ databases">
        <title>Complete sequence of Desulfotomaculum reducens MI-1.</title>
        <authorList>
            <consortium name="US DOE Joint Genome Institute"/>
            <person name="Copeland A."/>
            <person name="Lucas S."/>
            <person name="Lapidus A."/>
            <person name="Barry K."/>
            <person name="Detter J.C."/>
            <person name="Glavina del Rio T."/>
            <person name="Hammon N."/>
            <person name="Israni S."/>
            <person name="Dalin E."/>
            <person name="Tice H."/>
            <person name="Pitluck S."/>
            <person name="Sims D."/>
            <person name="Brettin T."/>
            <person name="Bruce D."/>
            <person name="Han C."/>
            <person name="Tapia R."/>
            <person name="Schmutz J."/>
            <person name="Larimer F."/>
            <person name="Land M."/>
            <person name="Hauser L."/>
            <person name="Kyrpides N."/>
            <person name="Kim E."/>
            <person name="Tebo B.M."/>
            <person name="Richardson P."/>
        </authorList>
    </citation>
    <scope>NUCLEOTIDE SEQUENCE [LARGE SCALE GENOMIC DNA]</scope>
    <source>
        <strain evidence="4 5">MI-1</strain>
    </source>
</reference>
<sequence>MEVITPVHLEEALGELYRDSSQSILAGGTDFLVKRKNGQINPSRAINIYNLQELKFIRKEQGQLIIGPLMTHQELVESSMVGQYAPLLAAACSQVGSLQIRNRGTLGGNLVTASPAGDTMPALVVSNATLLLRSAHSEREVSIVDFINGPGKTVLQPGELLTAIKIPCWEPEQIGFYRKLGQRKAMAISIVSVAFKARLVNQVLEDVRIACGSVGPTVMELKRTAQNLTRYSLWGEELWTLVSDAGAETSPISDVRASQEYRRKMVGALLYEGLQDLSINKRC</sequence>
<dbReference type="PANTHER" id="PTHR42659:SF9">
    <property type="entry name" value="XANTHINE DEHYDROGENASE FAD-BINDING SUBUNIT XDHB-RELATED"/>
    <property type="match status" value="1"/>
</dbReference>
<evidence type="ECO:0000313" key="5">
    <source>
        <dbReference type="Proteomes" id="UP000001556"/>
    </source>
</evidence>
<dbReference type="GO" id="GO:0016491">
    <property type="term" value="F:oxidoreductase activity"/>
    <property type="evidence" value="ECO:0007669"/>
    <property type="project" value="UniProtKB-KW"/>
</dbReference>
<dbReference type="InterPro" id="IPR016169">
    <property type="entry name" value="FAD-bd_PCMH_sub2"/>
</dbReference>
<dbReference type="STRING" id="349161.Dred_2772"/>
<dbReference type="KEGG" id="drm:Dred_2772"/>
<dbReference type="PANTHER" id="PTHR42659">
    <property type="entry name" value="XANTHINE DEHYDROGENASE SUBUNIT C-RELATED"/>
    <property type="match status" value="1"/>
</dbReference>
<evidence type="ECO:0000256" key="1">
    <source>
        <dbReference type="ARBA" id="ARBA00022630"/>
    </source>
</evidence>
<feature type="domain" description="FAD-binding PCMH-type" evidence="3">
    <location>
        <begin position="1"/>
        <end position="171"/>
    </location>
</feature>
<evidence type="ECO:0000256" key="2">
    <source>
        <dbReference type="ARBA" id="ARBA00023002"/>
    </source>
</evidence>
<dbReference type="Proteomes" id="UP000001556">
    <property type="component" value="Chromosome"/>
</dbReference>
<dbReference type="SUPFAM" id="SSF56176">
    <property type="entry name" value="FAD-binding/transporter-associated domain-like"/>
    <property type="match status" value="1"/>
</dbReference>
<accession>A4J873</accession>
<dbReference type="Pfam" id="PF03450">
    <property type="entry name" value="CO_deh_flav_C"/>
    <property type="match status" value="1"/>
</dbReference>
<dbReference type="InterPro" id="IPR036318">
    <property type="entry name" value="FAD-bd_PCMH-like_sf"/>
</dbReference>
<dbReference type="InterPro" id="IPR005107">
    <property type="entry name" value="CO_DH_flav_C"/>
</dbReference>
<dbReference type="InterPro" id="IPR016166">
    <property type="entry name" value="FAD-bd_PCMH"/>
</dbReference>
<dbReference type="GO" id="GO:0071949">
    <property type="term" value="F:FAD binding"/>
    <property type="evidence" value="ECO:0007669"/>
    <property type="project" value="InterPro"/>
</dbReference>
<dbReference type="HOGENOM" id="CLU_058050_0_1_9"/>
<dbReference type="eggNOG" id="COG1319">
    <property type="taxonomic scope" value="Bacteria"/>
</dbReference>
<dbReference type="SUPFAM" id="SSF55447">
    <property type="entry name" value="CO dehydrogenase flavoprotein C-terminal domain-like"/>
    <property type="match status" value="1"/>
</dbReference>
<protein>
    <submittedName>
        <fullName evidence="4">Molybdopterin dehydrogenase, FAD-binding protein</fullName>
    </submittedName>
</protein>
<dbReference type="InterPro" id="IPR002346">
    <property type="entry name" value="Mopterin_DH_FAD-bd"/>
</dbReference>
<dbReference type="PROSITE" id="PS51387">
    <property type="entry name" value="FAD_PCMH"/>
    <property type="match status" value="1"/>
</dbReference>
<dbReference type="SMART" id="SM01092">
    <property type="entry name" value="CO_deh_flav_C"/>
    <property type="match status" value="1"/>
</dbReference>
<keyword evidence="2" id="KW-0560">Oxidoreductase</keyword>
<gene>
    <name evidence="4" type="ordered locus">Dred_2772</name>
</gene>